<dbReference type="EMBL" id="PUBV01000037">
    <property type="protein sequence ID" value="PWB06062.1"/>
    <property type="molecule type" value="Genomic_DNA"/>
</dbReference>
<sequence length="82" mass="8653">MAKHYHYTPQGTCSRDIEITIGDDGRVENVTFTGGCHGNLQGIGSLVRGMTPEEVIGRLKGIKCGAKSTSCPDQLACALSAE</sequence>
<evidence type="ECO:0000256" key="4">
    <source>
        <dbReference type="ARBA" id="ARBA00022741"/>
    </source>
</evidence>
<proteinExistence type="inferred from homology"/>
<dbReference type="NCBIfam" id="TIGR03905">
    <property type="entry name" value="TIGR03905_4_Cys"/>
    <property type="match status" value="1"/>
</dbReference>
<reference evidence="8" key="1">
    <citation type="submission" date="2018-02" db="EMBL/GenBank/DDBJ databases">
        <authorList>
            <person name="Clavel T."/>
            <person name="Strowig T."/>
        </authorList>
    </citation>
    <scope>NUCLEOTIDE SEQUENCE [LARGE SCALE GENOMIC DNA]</scope>
    <source>
        <strain evidence="8">DSM 100764</strain>
    </source>
</reference>
<evidence type="ECO:0000256" key="2">
    <source>
        <dbReference type="ARBA" id="ARBA00012274"/>
    </source>
</evidence>
<dbReference type="EC" id="1.17.4.1" evidence="2"/>
<feature type="domain" description="TSCPD" evidence="6">
    <location>
        <begin position="5"/>
        <end position="80"/>
    </location>
</feature>
<dbReference type="GO" id="GO:0004748">
    <property type="term" value="F:ribonucleoside-diphosphate reductase activity, thioredoxin disulfide as acceptor"/>
    <property type="evidence" value="ECO:0007669"/>
    <property type="project" value="UniProtKB-EC"/>
</dbReference>
<gene>
    <name evidence="7" type="ORF">C5O25_11530</name>
</gene>
<protein>
    <recommendedName>
        <fullName evidence="2">ribonucleoside-diphosphate reductase</fullName>
        <ecNumber evidence="2">1.17.4.1</ecNumber>
    </recommendedName>
</protein>
<dbReference type="InterPro" id="IPR023806">
    <property type="entry name" value="CHP03905"/>
</dbReference>
<dbReference type="GeneID" id="93424918"/>
<evidence type="ECO:0000259" key="6">
    <source>
        <dbReference type="Pfam" id="PF12637"/>
    </source>
</evidence>
<comment type="catalytic activity">
    <reaction evidence="5">
        <text>a 2'-deoxyribonucleoside 5'-diphosphate + [thioredoxin]-disulfide + H2O = a ribonucleoside 5'-diphosphate + [thioredoxin]-dithiol</text>
        <dbReference type="Rhea" id="RHEA:23252"/>
        <dbReference type="Rhea" id="RHEA-COMP:10698"/>
        <dbReference type="Rhea" id="RHEA-COMP:10700"/>
        <dbReference type="ChEBI" id="CHEBI:15377"/>
        <dbReference type="ChEBI" id="CHEBI:29950"/>
        <dbReference type="ChEBI" id="CHEBI:50058"/>
        <dbReference type="ChEBI" id="CHEBI:57930"/>
        <dbReference type="ChEBI" id="CHEBI:73316"/>
        <dbReference type="EC" id="1.17.4.1"/>
    </reaction>
</comment>
<evidence type="ECO:0000256" key="3">
    <source>
        <dbReference type="ARBA" id="ARBA00022634"/>
    </source>
</evidence>
<accession>A0A2V1IP89</accession>
<name>A0A2V1IP89_9BACT</name>
<keyword evidence="8" id="KW-1185">Reference proteome</keyword>
<dbReference type="Pfam" id="PF12637">
    <property type="entry name" value="TSCPD"/>
    <property type="match status" value="1"/>
</dbReference>
<evidence type="ECO:0000313" key="7">
    <source>
        <dbReference type="EMBL" id="PWB06062.1"/>
    </source>
</evidence>
<dbReference type="RefSeq" id="WP_107036883.1">
    <property type="nucleotide sequence ID" value="NZ_CAONGC010000044.1"/>
</dbReference>
<dbReference type="GO" id="GO:0071897">
    <property type="term" value="P:DNA biosynthetic process"/>
    <property type="evidence" value="ECO:0007669"/>
    <property type="project" value="UniProtKB-KW"/>
</dbReference>
<evidence type="ECO:0000256" key="1">
    <source>
        <dbReference type="ARBA" id="ARBA00007405"/>
    </source>
</evidence>
<keyword evidence="3" id="KW-0237">DNA synthesis</keyword>
<organism evidence="7 8">
    <name type="scientific">Paramuribaculum intestinale</name>
    <dbReference type="NCBI Taxonomy" id="2094151"/>
    <lineage>
        <taxon>Bacteria</taxon>
        <taxon>Pseudomonadati</taxon>
        <taxon>Bacteroidota</taxon>
        <taxon>Bacteroidia</taxon>
        <taxon>Bacteroidales</taxon>
        <taxon>Muribaculaceae</taxon>
        <taxon>Paramuribaculum</taxon>
    </lineage>
</organism>
<dbReference type="GO" id="GO:0000166">
    <property type="term" value="F:nucleotide binding"/>
    <property type="evidence" value="ECO:0007669"/>
    <property type="project" value="UniProtKB-KW"/>
</dbReference>
<dbReference type="Proteomes" id="UP000244925">
    <property type="component" value="Unassembled WGS sequence"/>
</dbReference>
<keyword evidence="4" id="KW-0547">Nucleotide-binding</keyword>
<evidence type="ECO:0000313" key="8">
    <source>
        <dbReference type="Proteomes" id="UP000244925"/>
    </source>
</evidence>
<comment type="caution">
    <text evidence="7">The sequence shown here is derived from an EMBL/GenBank/DDBJ whole genome shotgun (WGS) entry which is preliminary data.</text>
</comment>
<evidence type="ECO:0000256" key="5">
    <source>
        <dbReference type="ARBA" id="ARBA00047754"/>
    </source>
</evidence>
<comment type="similarity">
    <text evidence="1">Belongs to the ribonucleoside diphosphate reductase class-2 family.</text>
</comment>
<dbReference type="InterPro" id="IPR024434">
    <property type="entry name" value="TSCPD_dom"/>
</dbReference>
<dbReference type="AlphaFoldDB" id="A0A2V1IP89"/>